<dbReference type="AlphaFoldDB" id="A0A5C6V361"/>
<dbReference type="NCBIfam" id="NF006569">
    <property type="entry name" value="PRK09082.1"/>
    <property type="match status" value="1"/>
</dbReference>
<dbReference type="CDD" id="cd00609">
    <property type="entry name" value="AAT_like"/>
    <property type="match status" value="1"/>
</dbReference>
<keyword evidence="3 7" id="KW-0032">Aminotransferase</keyword>
<protein>
    <submittedName>
        <fullName evidence="7">Aminotransferase class I/II-fold pyridoxal phosphate-dependent enzyme</fullName>
    </submittedName>
</protein>
<dbReference type="InterPro" id="IPR015424">
    <property type="entry name" value="PyrdxlP-dep_Trfase"/>
</dbReference>
<keyword evidence="4 7" id="KW-0808">Transferase</keyword>
<dbReference type="RefSeq" id="WP_147014510.1">
    <property type="nucleotide sequence ID" value="NZ_VORB01000005.1"/>
</dbReference>
<evidence type="ECO:0000256" key="4">
    <source>
        <dbReference type="ARBA" id="ARBA00022679"/>
    </source>
</evidence>
<keyword evidence="8" id="KW-1185">Reference proteome</keyword>
<dbReference type="Proteomes" id="UP000321168">
    <property type="component" value="Unassembled WGS sequence"/>
</dbReference>
<comment type="similarity">
    <text evidence="2">Belongs to the class-I pyridoxal-phosphate-dependent aminotransferase family.</text>
</comment>
<dbReference type="SUPFAM" id="SSF53383">
    <property type="entry name" value="PLP-dependent transferases"/>
    <property type="match status" value="1"/>
</dbReference>
<dbReference type="InterPro" id="IPR015422">
    <property type="entry name" value="PyrdxlP-dep_Trfase_small"/>
</dbReference>
<dbReference type="EMBL" id="VORB01000005">
    <property type="protein sequence ID" value="TXC78986.1"/>
    <property type="molecule type" value="Genomic_DNA"/>
</dbReference>
<evidence type="ECO:0000313" key="7">
    <source>
        <dbReference type="EMBL" id="TXC78986.1"/>
    </source>
</evidence>
<comment type="caution">
    <text evidence="7">The sequence shown here is derived from an EMBL/GenBank/DDBJ whole genome shotgun (WGS) entry which is preliminary data.</text>
</comment>
<dbReference type="FunFam" id="3.40.640.10:FF:000033">
    <property type="entry name" value="Aspartate aminotransferase"/>
    <property type="match status" value="1"/>
</dbReference>
<dbReference type="Gene3D" id="3.40.640.10">
    <property type="entry name" value="Type I PLP-dependent aspartate aminotransferase-like (Major domain)"/>
    <property type="match status" value="1"/>
</dbReference>
<evidence type="ECO:0000256" key="3">
    <source>
        <dbReference type="ARBA" id="ARBA00022576"/>
    </source>
</evidence>
<organism evidence="7 8">
    <name type="scientific">Luteibaculum oceani</name>
    <dbReference type="NCBI Taxonomy" id="1294296"/>
    <lineage>
        <taxon>Bacteria</taxon>
        <taxon>Pseudomonadati</taxon>
        <taxon>Bacteroidota</taxon>
        <taxon>Flavobacteriia</taxon>
        <taxon>Flavobacteriales</taxon>
        <taxon>Luteibaculaceae</taxon>
        <taxon>Luteibaculum</taxon>
    </lineage>
</organism>
<dbReference type="OrthoDB" id="9802328at2"/>
<comment type="cofactor">
    <cofactor evidence="1">
        <name>pyridoxal 5'-phosphate</name>
        <dbReference type="ChEBI" id="CHEBI:597326"/>
    </cofactor>
</comment>
<dbReference type="InterPro" id="IPR004839">
    <property type="entry name" value="Aminotransferase_I/II_large"/>
</dbReference>
<evidence type="ECO:0000256" key="2">
    <source>
        <dbReference type="ARBA" id="ARBA00007441"/>
    </source>
</evidence>
<dbReference type="GO" id="GO:0005737">
    <property type="term" value="C:cytoplasm"/>
    <property type="evidence" value="ECO:0007669"/>
    <property type="project" value="TreeGrafter"/>
</dbReference>
<dbReference type="PANTHER" id="PTHR43807:SF20">
    <property type="entry name" value="FI04487P"/>
    <property type="match status" value="1"/>
</dbReference>
<evidence type="ECO:0000256" key="1">
    <source>
        <dbReference type="ARBA" id="ARBA00001933"/>
    </source>
</evidence>
<dbReference type="GO" id="GO:0016212">
    <property type="term" value="F:kynurenine-oxoglutarate transaminase activity"/>
    <property type="evidence" value="ECO:0007669"/>
    <property type="project" value="TreeGrafter"/>
</dbReference>
<dbReference type="Pfam" id="PF00155">
    <property type="entry name" value="Aminotran_1_2"/>
    <property type="match status" value="1"/>
</dbReference>
<sequence length="386" mass="43060">MLASSVSLQTKLPAVGKTIFSKMSEMALEYGAINLSQGFPDAQLDPLLQEEVTKAMLANKNQYAPAAGTLELRTAISKYAKRQFEQSYDPQSEVLITSGATQALQSAITALVKEGDEVIIFTPAYDSYVPAVELAGATPVYCRLKYPDYSIDWKEFKRLVNRKTKLVILNSPHNPSGRLLSSADIDQLIRLTDGTDILILSDEVYHNILFDGKDHHSMASYPKLAERSIVVGSLGKMLNVTGWKIGFCLAPKLILSEILKVHQYTVFSVNTPMQLGVASFLEKYPNKINELLSPLQAKRDLFVKEISKGKFKALPCDGSYFCLLNYSEISDEDDVKFSEWLAKEVRVSAIPLSVFYHNPEQNKVLRFCFAKEDDVLIEAAKRLNAL</sequence>
<proteinExistence type="inferred from homology"/>
<dbReference type="PANTHER" id="PTHR43807">
    <property type="entry name" value="FI04487P"/>
    <property type="match status" value="1"/>
</dbReference>
<accession>A0A5C6V361</accession>
<gene>
    <name evidence="7" type="ORF">FRX97_07160</name>
</gene>
<dbReference type="InterPro" id="IPR051326">
    <property type="entry name" value="Kynurenine-oxoglutarate_AT"/>
</dbReference>
<dbReference type="Gene3D" id="3.90.1150.10">
    <property type="entry name" value="Aspartate Aminotransferase, domain 1"/>
    <property type="match status" value="1"/>
</dbReference>
<evidence type="ECO:0000259" key="6">
    <source>
        <dbReference type="Pfam" id="PF00155"/>
    </source>
</evidence>
<dbReference type="GO" id="GO:0030170">
    <property type="term" value="F:pyridoxal phosphate binding"/>
    <property type="evidence" value="ECO:0007669"/>
    <property type="project" value="InterPro"/>
</dbReference>
<feature type="domain" description="Aminotransferase class I/classII large" evidence="6">
    <location>
        <begin position="33"/>
        <end position="382"/>
    </location>
</feature>
<dbReference type="InterPro" id="IPR015421">
    <property type="entry name" value="PyrdxlP-dep_Trfase_major"/>
</dbReference>
<reference evidence="7 8" key="1">
    <citation type="submission" date="2019-08" db="EMBL/GenBank/DDBJ databases">
        <title>Genome of Luteibaculum oceani JCM 18817.</title>
        <authorList>
            <person name="Bowman J.P."/>
        </authorList>
    </citation>
    <scope>NUCLEOTIDE SEQUENCE [LARGE SCALE GENOMIC DNA]</scope>
    <source>
        <strain evidence="7 8">JCM 18817</strain>
    </source>
</reference>
<evidence type="ECO:0000256" key="5">
    <source>
        <dbReference type="ARBA" id="ARBA00022898"/>
    </source>
</evidence>
<name>A0A5C6V361_9FLAO</name>
<keyword evidence="5" id="KW-0663">Pyridoxal phosphate</keyword>
<evidence type="ECO:0000313" key="8">
    <source>
        <dbReference type="Proteomes" id="UP000321168"/>
    </source>
</evidence>